<evidence type="ECO:0000313" key="10">
    <source>
        <dbReference type="Proteomes" id="UP000475862"/>
    </source>
</evidence>
<proteinExistence type="predicted"/>
<dbReference type="GO" id="GO:0008898">
    <property type="term" value="F:S-adenosylmethionine-homocysteine S-methyltransferase activity"/>
    <property type="evidence" value="ECO:0007669"/>
    <property type="project" value="TreeGrafter"/>
</dbReference>
<feature type="signal peptide" evidence="7">
    <location>
        <begin position="1"/>
        <end position="18"/>
    </location>
</feature>
<evidence type="ECO:0000256" key="6">
    <source>
        <dbReference type="PROSITE-ProRule" id="PRU00333"/>
    </source>
</evidence>
<evidence type="ECO:0000256" key="1">
    <source>
        <dbReference type="ARBA" id="ARBA00022603"/>
    </source>
</evidence>
<dbReference type="Proteomes" id="UP000475862">
    <property type="component" value="Unassembled WGS sequence"/>
</dbReference>
<evidence type="ECO:0000256" key="7">
    <source>
        <dbReference type="SAM" id="SignalP"/>
    </source>
</evidence>
<dbReference type="InterPro" id="IPR051486">
    <property type="entry name" value="Hcy_S-methyltransferase"/>
</dbReference>
<reference evidence="9 10" key="1">
    <citation type="submission" date="2019-08" db="EMBL/GenBank/DDBJ databases">
        <title>The genome of the soybean aphid Biotype 1, its phylome, world population structure and adaptation to the North American continent.</title>
        <authorList>
            <person name="Giordano R."/>
            <person name="Donthu R.K."/>
            <person name="Hernandez A.G."/>
            <person name="Wright C.L."/>
            <person name="Zimin A.V."/>
        </authorList>
    </citation>
    <scope>NUCLEOTIDE SEQUENCE [LARGE SCALE GENOMIC DNA]</scope>
    <source>
        <tissue evidence="9">Whole aphids</tissue>
    </source>
</reference>
<evidence type="ECO:0000259" key="8">
    <source>
        <dbReference type="PROSITE" id="PS50970"/>
    </source>
</evidence>
<dbReference type="GO" id="GO:0033528">
    <property type="term" value="P:S-methylmethionine cycle"/>
    <property type="evidence" value="ECO:0007669"/>
    <property type="project" value="TreeGrafter"/>
</dbReference>
<protein>
    <recommendedName>
        <fullName evidence="8">Hcy-binding domain-containing protein</fullName>
    </recommendedName>
</protein>
<dbReference type="GO" id="GO:0046872">
    <property type="term" value="F:metal ion binding"/>
    <property type="evidence" value="ECO:0007669"/>
    <property type="project" value="UniProtKB-KW"/>
</dbReference>
<evidence type="ECO:0000256" key="4">
    <source>
        <dbReference type="ARBA" id="ARBA00022833"/>
    </source>
</evidence>
<keyword evidence="10" id="KW-1185">Reference proteome</keyword>
<dbReference type="Pfam" id="PF02574">
    <property type="entry name" value="S-methyl_trans"/>
    <property type="match status" value="1"/>
</dbReference>
<dbReference type="PROSITE" id="PS50970">
    <property type="entry name" value="HCY"/>
    <property type="match status" value="1"/>
</dbReference>
<dbReference type="EMBL" id="VYZN01000499">
    <property type="protein sequence ID" value="KAE9522925.1"/>
    <property type="molecule type" value="Genomic_DNA"/>
</dbReference>
<dbReference type="InterPro" id="IPR003726">
    <property type="entry name" value="HCY_dom"/>
</dbReference>
<comment type="caution">
    <text evidence="9">The sequence shown here is derived from an EMBL/GenBank/DDBJ whole genome shotgun (WGS) entry which is preliminary data.</text>
</comment>
<dbReference type="GO" id="GO:0032259">
    <property type="term" value="P:methylation"/>
    <property type="evidence" value="ECO:0007669"/>
    <property type="project" value="UniProtKB-KW"/>
</dbReference>
<feature type="chain" id="PRO_5026348207" description="Hcy-binding domain-containing protein" evidence="7">
    <location>
        <begin position="19"/>
        <end position="194"/>
    </location>
</feature>
<organism evidence="9 10">
    <name type="scientific">Aphis glycines</name>
    <name type="common">Soybean aphid</name>
    <dbReference type="NCBI Taxonomy" id="307491"/>
    <lineage>
        <taxon>Eukaryota</taxon>
        <taxon>Metazoa</taxon>
        <taxon>Ecdysozoa</taxon>
        <taxon>Arthropoda</taxon>
        <taxon>Hexapoda</taxon>
        <taxon>Insecta</taxon>
        <taxon>Pterygota</taxon>
        <taxon>Neoptera</taxon>
        <taxon>Paraneoptera</taxon>
        <taxon>Hemiptera</taxon>
        <taxon>Sternorrhyncha</taxon>
        <taxon>Aphidomorpha</taxon>
        <taxon>Aphidoidea</taxon>
        <taxon>Aphididae</taxon>
        <taxon>Aphidini</taxon>
        <taxon>Aphis</taxon>
        <taxon>Aphis</taxon>
    </lineage>
</organism>
<dbReference type="InterPro" id="IPR036589">
    <property type="entry name" value="HCY_dom_sf"/>
</dbReference>
<evidence type="ECO:0000256" key="2">
    <source>
        <dbReference type="ARBA" id="ARBA00022679"/>
    </source>
</evidence>
<keyword evidence="1" id="KW-0489">Methyltransferase</keyword>
<name>A0A6G0SXV4_APHGL</name>
<keyword evidence="2" id="KW-0808">Transferase</keyword>
<keyword evidence="7" id="KW-0732">Signal</keyword>
<dbReference type="PANTHER" id="PTHR46015:SF1">
    <property type="entry name" value="HOMOCYSTEINE S-METHYLTRANSFERASE-LIKE ISOFORM 1"/>
    <property type="match status" value="1"/>
</dbReference>
<evidence type="ECO:0000256" key="5">
    <source>
        <dbReference type="ARBA" id="ARBA00034478"/>
    </source>
</evidence>
<evidence type="ECO:0000256" key="3">
    <source>
        <dbReference type="ARBA" id="ARBA00022723"/>
    </source>
</evidence>
<keyword evidence="4" id="KW-0862">Zinc</keyword>
<dbReference type="AlphaFoldDB" id="A0A6G0SXV4"/>
<comment type="pathway">
    <text evidence="5">Amino-acid biosynthesis; L-methionine biosynthesis via de novo pathway.</text>
</comment>
<gene>
    <name evidence="9" type="ORF">AGLY_016684</name>
</gene>
<sequence length="194" mass="22217">MKMLLFVAIKTTLGVTGADFLTTVTYQVSIGGFQKYLNLDYDQSYELIKKSVMVCRQAITEENKHQVGSIKQNIQIMGSVGPYGASLDTMNLKELYDWHKPRIQALVKARVDITLFETIPSIIEATVLLNILTEFPNQKAYNIIICNNDGNCLSHGENFSSVVEMFWSNDYRKHYDDTQIYKVSIDDLKKWNNK</sequence>
<dbReference type="PANTHER" id="PTHR46015">
    <property type="entry name" value="ZGC:172121"/>
    <property type="match status" value="1"/>
</dbReference>
<dbReference type="Gene3D" id="3.20.20.330">
    <property type="entry name" value="Homocysteine-binding-like domain"/>
    <property type="match status" value="1"/>
</dbReference>
<feature type="domain" description="Hcy-binding" evidence="8">
    <location>
        <begin position="1"/>
        <end position="194"/>
    </location>
</feature>
<dbReference type="OrthoDB" id="261426at2759"/>
<keyword evidence="3" id="KW-0479">Metal-binding</keyword>
<comment type="caution">
    <text evidence="6">Lacks conserved residue(s) required for the propagation of feature annotation.</text>
</comment>
<dbReference type="GO" id="GO:0009086">
    <property type="term" value="P:methionine biosynthetic process"/>
    <property type="evidence" value="ECO:0007669"/>
    <property type="project" value="TreeGrafter"/>
</dbReference>
<evidence type="ECO:0000313" key="9">
    <source>
        <dbReference type="EMBL" id="KAE9522925.1"/>
    </source>
</evidence>
<accession>A0A6G0SXV4</accession>
<dbReference type="SUPFAM" id="SSF82282">
    <property type="entry name" value="Homocysteine S-methyltransferase"/>
    <property type="match status" value="1"/>
</dbReference>